<comment type="caution">
    <text evidence="11">The sequence shown here is derived from an EMBL/GenBank/DDBJ whole genome shotgun (WGS) entry which is preliminary data.</text>
</comment>
<evidence type="ECO:0000313" key="11">
    <source>
        <dbReference type="EMBL" id="MFC5883455.1"/>
    </source>
</evidence>
<dbReference type="Pfam" id="PF06762">
    <property type="entry name" value="LMF1"/>
    <property type="match status" value="1"/>
</dbReference>
<dbReference type="RefSeq" id="WP_313766259.1">
    <property type="nucleotide sequence ID" value="NZ_BAAAVH010000072.1"/>
</dbReference>
<dbReference type="PANTHER" id="PTHR14463">
    <property type="entry name" value="LIPASE MATURATION FACTOR"/>
    <property type="match status" value="1"/>
</dbReference>
<dbReference type="EMBL" id="JBHSOD010000001">
    <property type="protein sequence ID" value="MFC5883455.1"/>
    <property type="molecule type" value="Genomic_DNA"/>
</dbReference>
<feature type="transmembrane region" description="Helical" evidence="8">
    <location>
        <begin position="128"/>
        <end position="154"/>
    </location>
</feature>
<feature type="compositionally biased region" description="Low complexity" evidence="7">
    <location>
        <begin position="502"/>
        <end position="513"/>
    </location>
</feature>
<feature type="transmembrane region" description="Helical" evidence="8">
    <location>
        <begin position="20"/>
        <end position="39"/>
    </location>
</feature>
<feature type="transmembrane region" description="Helical" evidence="8">
    <location>
        <begin position="71"/>
        <end position="90"/>
    </location>
</feature>
<dbReference type="InterPro" id="IPR009613">
    <property type="entry name" value="LMF"/>
</dbReference>
<feature type="compositionally biased region" description="Basic residues" evidence="7">
    <location>
        <begin position="514"/>
        <end position="523"/>
    </location>
</feature>
<feature type="domain" description="Lipase maturation factor 1/2 C-terminal" evidence="10">
    <location>
        <begin position="326"/>
        <end position="465"/>
    </location>
</feature>
<evidence type="ECO:0000259" key="9">
    <source>
        <dbReference type="Pfam" id="PF06762"/>
    </source>
</evidence>
<dbReference type="InterPro" id="IPR057434">
    <property type="entry name" value="LMF1/2_N"/>
</dbReference>
<dbReference type="Pfam" id="PF25179">
    <property type="entry name" value="LMF1_C"/>
    <property type="match status" value="1"/>
</dbReference>
<keyword evidence="3 8" id="KW-0812">Transmembrane</keyword>
<proteinExistence type="inferred from homology"/>
<feature type="transmembrane region" description="Helical" evidence="8">
    <location>
        <begin position="255"/>
        <end position="274"/>
    </location>
</feature>
<reference evidence="12" key="1">
    <citation type="journal article" date="2019" name="Int. J. Syst. Evol. Microbiol.">
        <title>The Global Catalogue of Microorganisms (GCM) 10K type strain sequencing project: providing services to taxonomists for standard genome sequencing and annotation.</title>
        <authorList>
            <consortium name="The Broad Institute Genomics Platform"/>
            <consortium name="The Broad Institute Genome Sequencing Center for Infectious Disease"/>
            <person name="Wu L."/>
            <person name="Ma J."/>
        </authorList>
    </citation>
    <scope>NUCLEOTIDE SEQUENCE [LARGE SCALE GENOMIC DNA]</scope>
    <source>
        <strain evidence="12">CGMCC 4.1469</strain>
    </source>
</reference>
<evidence type="ECO:0000256" key="1">
    <source>
        <dbReference type="ARBA" id="ARBA00004477"/>
    </source>
</evidence>
<sequence length="530" mass="59412">MDWFAAPEYWLSRLLVQRLLAGLYLTGFLAAAAQFRALIGSSGMLPVPSFTARVPFRRAPGLFHLHYSDRFFAAVALTGAAVSAALVGGLGDAVPLWAAMLLWTVLWVLYLSIVNVGQTWYSFGWESLLLEAGFLAVFLGNEDVAPPVAVLWLMRWLVFRVEFGAGLIKLRGDSCWRDLTCLRYHHETQPMPGPLSWFFHHLPAPLHRVEAAANHVTQLVVPVALLLPQPVATYAACVIVVTQLWLVASGNFAWLNWLTITLALAAVDPARLGLPVDPRSYGGTPVWFEVLVIALTAGVAVLSYWPVRNMLSRGQVMNRSFNRLHLVNTYGAFGSINRIRQEVVVEGTDEPAVTRHTVWREYGFKGKPGDVRRLPRQYAPYHLRLDWLMWFAGISPAYARPWFLPFVARLLVNDPDTLRLLRSNPFPDAPPTHVRATLHLYRFTGWRELRETGAWWHRTELYEYLGPVSLDALTRSGYRPPLGRRTRTVPVDGLRGGRGRRSAPGPHRPSGPAQHRRSGHGPHHPSGPPE</sequence>
<keyword evidence="12" id="KW-1185">Reference proteome</keyword>
<accession>A0ABW1ENB5</accession>
<evidence type="ECO:0000256" key="6">
    <source>
        <dbReference type="ARBA" id="ARBA00023136"/>
    </source>
</evidence>
<comment type="subcellular location">
    <subcellularLocation>
        <location evidence="1">Endoplasmic reticulum membrane</location>
        <topology evidence="1">Multi-pass membrane protein</topology>
    </subcellularLocation>
</comment>
<keyword evidence="4" id="KW-0256">Endoplasmic reticulum</keyword>
<gene>
    <name evidence="11" type="ORF">ACFP0N_00500</name>
</gene>
<dbReference type="Proteomes" id="UP001596067">
    <property type="component" value="Unassembled WGS sequence"/>
</dbReference>
<evidence type="ECO:0000256" key="4">
    <source>
        <dbReference type="ARBA" id="ARBA00022824"/>
    </source>
</evidence>
<dbReference type="PANTHER" id="PTHR14463:SF10">
    <property type="entry name" value="LIPASE MATURATION FACTOR 1"/>
    <property type="match status" value="1"/>
</dbReference>
<name>A0ABW1ENB5_9ACTN</name>
<keyword evidence="5 8" id="KW-1133">Transmembrane helix</keyword>
<evidence type="ECO:0000259" key="10">
    <source>
        <dbReference type="Pfam" id="PF25179"/>
    </source>
</evidence>
<dbReference type="InterPro" id="IPR057433">
    <property type="entry name" value="LMF1/2_C"/>
</dbReference>
<evidence type="ECO:0000313" key="12">
    <source>
        <dbReference type="Proteomes" id="UP001596067"/>
    </source>
</evidence>
<comment type="similarity">
    <text evidence="2">Belongs to the lipase maturation factor family.</text>
</comment>
<feature type="domain" description="Lipase maturation factor 1/2 N-terminal" evidence="9">
    <location>
        <begin position="121"/>
        <end position="269"/>
    </location>
</feature>
<protein>
    <submittedName>
        <fullName evidence="11">Lipase maturation factor family protein</fullName>
    </submittedName>
</protein>
<feature type="region of interest" description="Disordered" evidence="7">
    <location>
        <begin position="476"/>
        <end position="530"/>
    </location>
</feature>
<evidence type="ECO:0000256" key="2">
    <source>
        <dbReference type="ARBA" id="ARBA00005512"/>
    </source>
</evidence>
<evidence type="ECO:0000256" key="5">
    <source>
        <dbReference type="ARBA" id="ARBA00022989"/>
    </source>
</evidence>
<evidence type="ECO:0000256" key="3">
    <source>
        <dbReference type="ARBA" id="ARBA00022692"/>
    </source>
</evidence>
<evidence type="ECO:0000256" key="7">
    <source>
        <dbReference type="SAM" id="MobiDB-lite"/>
    </source>
</evidence>
<feature type="transmembrane region" description="Helical" evidence="8">
    <location>
        <begin position="96"/>
        <end position="116"/>
    </location>
</feature>
<evidence type="ECO:0000256" key="8">
    <source>
        <dbReference type="SAM" id="Phobius"/>
    </source>
</evidence>
<organism evidence="11 12">
    <name type="scientific">Kitasatospora aburaviensis</name>
    <dbReference type="NCBI Taxonomy" id="67265"/>
    <lineage>
        <taxon>Bacteria</taxon>
        <taxon>Bacillati</taxon>
        <taxon>Actinomycetota</taxon>
        <taxon>Actinomycetes</taxon>
        <taxon>Kitasatosporales</taxon>
        <taxon>Streptomycetaceae</taxon>
        <taxon>Kitasatospora</taxon>
    </lineage>
</organism>
<feature type="transmembrane region" description="Helical" evidence="8">
    <location>
        <begin position="286"/>
        <end position="307"/>
    </location>
</feature>
<keyword evidence="6 8" id="KW-0472">Membrane</keyword>